<sequence>SEPVRVSIAVVSREFFRVLGVEPFHGRAFAPEEQRLHGAPAMIVSYPYWQRYLGAEMDLSKFHLSMEGRVYQVVGVMPAGFDFPPRVDAWIPRELDEELTSRTAHNWRGLGRVRDGFTVAQARADLSAIAHRIKDQYGKEVDLSDAAVVPLAEALVGDVRTALLTLLGAVGLLLLVVCANVAGLLLARTAARRKELAVRAALGAGRGRLIQQFLAESFALSFSGGALGILIAEWAVKALPAILPTNLPQQQGIAINTPVLLFALAAIVAVAISLGFFSALRTAVGDLQQALSAGSRSYSGSGSTQRLRAFLVVGEIATTMMILIGAGLLGRSFVRLVSTSPGFRQENLITMEFSPPIPQGQWGTDEVSVARQIHLFDEVMTRLSAIPGAEGVGIAGAIPVAAGDNLADGGFLILNGQKSPSTFEEWGRLALNSAMVGHALYCVASEEYFRTLGIPLLRGRMFGNQDGLNSPHVALISQTLARQQWPNQDPIGQEINFGNMDGILKPMTIVGVVGDVRAEGLNRPPSPIIYVDYRQRGMNSNSSPTILMRTAAPPAGIVSAGRKIFHDLAPEAPVTFSTFAQEMGGWLADRRFLLLLVGLFAAAALGLAAIGIYGVVAYSVTRRTPEIGIRMSLGAQRGDVLALILGEGARMAGLGVIIGIAASLGITRLMSSLLFGVSATDPLTFVVVGALLSFAALLASYVPARRAMRVDPIVALRYE</sequence>
<feature type="domain" description="MacB-like periplasmic core" evidence="9">
    <location>
        <begin position="437"/>
        <end position="549"/>
    </location>
</feature>
<evidence type="ECO:0000256" key="5">
    <source>
        <dbReference type="ARBA" id="ARBA00023136"/>
    </source>
</evidence>
<organism evidence="10 11">
    <name type="scientific">Candidatus Acidiferrum panamense</name>
    <dbReference type="NCBI Taxonomy" id="2741543"/>
    <lineage>
        <taxon>Bacteria</taxon>
        <taxon>Pseudomonadati</taxon>
        <taxon>Acidobacteriota</taxon>
        <taxon>Terriglobia</taxon>
        <taxon>Candidatus Acidiferrales</taxon>
        <taxon>Candidatus Acidiferrum</taxon>
    </lineage>
</organism>
<gene>
    <name evidence="10" type="ORF">HRJ53_24480</name>
</gene>
<protein>
    <submittedName>
        <fullName evidence="10">ABC transporter permease</fullName>
    </submittedName>
</protein>
<evidence type="ECO:0000256" key="7">
    <source>
        <dbReference type="SAM" id="Phobius"/>
    </source>
</evidence>
<evidence type="ECO:0000256" key="4">
    <source>
        <dbReference type="ARBA" id="ARBA00022989"/>
    </source>
</evidence>
<feature type="domain" description="MacB-like periplasmic core" evidence="9">
    <location>
        <begin position="6"/>
        <end position="128"/>
    </location>
</feature>
<comment type="similarity">
    <text evidence="6">Belongs to the ABC-4 integral membrane protein family.</text>
</comment>
<dbReference type="Proteomes" id="UP000567293">
    <property type="component" value="Unassembled WGS sequence"/>
</dbReference>
<keyword evidence="5 7" id="KW-0472">Membrane</keyword>
<comment type="caution">
    <text evidence="10">The sequence shown here is derived from an EMBL/GenBank/DDBJ whole genome shotgun (WGS) entry which is preliminary data.</text>
</comment>
<dbReference type="AlphaFoldDB" id="A0A7V8SZG8"/>
<keyword evidence="3 7" id="KW-0812">Transmembrane</keyword>
<dbReference type="Pfam" id="PF12704">
    <property type="entry name" value="MacB_PCD"/>
    <property type="match status" value="2"/>
</dbReference>
<dbReference type="PANTHER" id="PTHR30572">
    <property type="entry name" value="MEMBRANE COMPONENT OF TRANSPORTER-RELATED"/>
    <property type="match status" value="1"/>
</dbReference>
<dbReference type="InterPro" id="IPR025857">
    <property type="entry name" value="MacB_PCD"/>
</dbReference>
<dbReference type="EMBL" id="JACDQQ010002367">
    <property type="protein sequence ID" value="MBA0088154.1"/>
    <property type="molecule type" value="Genomic_DNA"/>
</dbReference>
<proteinExistence type="inferred from homology"/>
<feature type="transmembrane region" description="Helical" evidence="7">
    <location>
        <begin position="218"/>
        <end position="239"/>
    </location>
</feature>
<dbReference type="GO" id="GO:0022857">
    <property type="term" value="F:transmembrane transporter activity"/>
    <property type="evidence" value="ECO:0007669"/>
    <property type="project" value="TreeGrafter"/>
</dbReference>
<feature type="domain" description="ABC3 transporter permease C-terminal" evidence="8">
    <location>
        <begin position="599"/>
        <end position="712"/>
    </location>
</feature>
<evidence type="ECO:0000313" key="11">
    <source>
        <dbReference type="Proteomes" id="UP000567293"/>
    </source>
</evidence>
<dbReference type="InterPro" id="IPR017800">
    <property type="entry name" value="ADOP"/>
</dbReference>
<keyword evidence="4 7" id="KW-1133">Transmembrane helix</keyword>
<name>A0A7V8SZG8_9BACT</name>
<evidence type="ECO:0000256" key="1">
    <source>
        <dbReference type="ARBA" id="ARBA00004651"/>
    </source>
</evidence>
<keyword evidence="11" id="KW-1185">Reference proteome</keyword>
<feature type="non-terminal residue" evidence="10">
    <location>
        <position position="1"/>
    </location>
</feature>
<feature type="transmembrane region" description="Helical" evidence="7">
    <location>
        <begin position="640"/>
        <end position="662"/>
    </location>
</feature>
<feature type="transmembrane region" description="Helical" evidence="7">
    <location>
        <begin position="682"/>
        <end position="702"/>
    </location>
</feature>
<dbReference type="Pfam" id="PF02687">
    <property type="entry name" value="FtsX"/>
    <property type="match status" value="2"/>
</dbReference>
<dbReference type="InterPro" id="IPR003838">
    <property type="entry name" value="ABC3_permease_C"/>
</dbReference>
<comment type="subcellular location">
    <subcellularLocation>
        <location evidence="1">Cell membrane</location>
        <topology evidence="1">Multi-pass membrane protein</topology>
    </subcellularLocation>
</comment>
<keyword evidence="2" id="KW-1003">Cell membrane</keyword>
<dbReference type="GO" id="GO:0005886">
    <property type="term" value="C:plasma membrane"/>
    <property type="evidence" value="ECO:0007669"/>
    <property type="project" value="UniProtKB-SubCell"/>
</dbReference>
<evidence type="ECO:0000256" key="3">
    <source>
        <dbReference type="ARBA" id="ARBA00022692"/>
    </source>
</evidence>
<dbReference type="PANTHER" id="PTHR30572:SF4">
    <property type="entry name" value="ABC TRANSPORTER PERMEASE YTRF"/>
    <property type="match status" value="1"/>
</dbReference>
<feature type="transmembrane region" description="Helical" evidence="7">
    <location>
        <begin position="163"/>
        <end position="187"/>
    </location>
</feature>
<evidence type="ECO:0000256" key="6">
    <source>
        <dbReference type="ARBA" id="ARBA00038076"/>
    </source>
</evidence>
<feature type="transmembrane region" description="Helical" evidence="7">
    <location>
        <begin position="309"/>
        <end position="330"/>
    </location>
</feature>
<evidence type="ECO:0000313" key="10">
    <source>
        <dbReference type="EMBL" id="MBA0088154.1"/>
    </source>
</evidence>
<feature type="transmembrane region" description="Helical" evidence="7">
    <location>
        <begin position="592"/>
        <end position="620"/>
    </location>
</feature>
<evidence type="ECO:0000259" key="9">
    <source>
        <dbReference type="Pfam" id="PF12704"/>
    </source>
</evidence>
<feature type="transmembrane region" description="Helical" evidence="7">
    <location>
        <begin position="259"/>
        <end position="280"/>
    </location>
</feature>
<accession>A0A7V8SZG8</accession>
<evidence type="ECO:0000256" key="2">
    <source>
        <dbReference type="ARBA" id="ARBA00022475"/>
    </source>
</evidence>
<feature type="domain" description="ABC3 transporter permease C-terminal" evidence="8">
    <location>
        <begin position="170"/>
        <end position="281"/>
    </location>
</feature>
<dbReference type="NCBIfam" id="TIGR03434">
    <property type="entry name" value="ADOP"/>
    <property type="match status" value="1"/>
</dbReference>
<reference evidence="10" key="1">
    <citation type="submission" date="2020-06" db="EMBL/GenBank/DDBJ databases">
        <title>Legume-microbial interactions unlock mineral nutrients during tropical forest succession.</title>
        <authorList>
            <person name="Epihov D.Z."/>
        </authorList>
    </citation>
    <scope>NUCLEOTIDE SEQUENCE [LARGE SCALE GENOMIC DNA]</scope>
    <source>
        <strain evidence="10">Pan2503</strain>
    </source>
</reference>
<dbReference type="InterPro" id="IPR050250">
    <property type="entry name" value="Macrolide_Exporter_MacB"/>
</dbReference>
<evidence type="ECO:0000259" key="8">
    <source>
        <dbReference type="Pfam" id="PF02687"/>
    </source>
</evidence>